<dbReference type="Proteomes" id="UP001396898">
    <property type="component" value="Unassembled WGS sequence"/>
</dbReference>
<reference evidence="2 3" key="1">
    <citation type="submission" date="2023-01" db="EMBL/GenBank/DDBJ databases">
        <title>Analysis of 21 Apiospora genomes using comparative genomics revels a genus with tremendous synthesis potential of carbohydrate active enzymes and secondary metabolites.</title>
        <authorList>
            <person name="Sorensen T."/>
        </authorList>
    </citation>
    <scope>NUCLEOTIDE SEQUENCE [LARGE SCALE GENOMIC DNA]</scope>
    <source>
        <strain evidence="2 3">CBS 20057</strain>
    </source>
</reference>
<feature type="compositionally biased region" description="Basic residues" evidence="1">
    <location>
        <begin position="285"/>
        <end position="300"/>
    </location>
</feature>
<organism evidence="2 3">
    <name type="scientific">Apiospora marii</name>
    <dbReference type="NCBI Taxonomy" id="335849"/>
    <lineage>
        <taxon>Eukaryota</taxon>
        <taxon>Fungi</taxon>
        <taxon>Dikarya</taxon>
        <taxon>Ascomycota</taxon>
        <taxon>Pezizomycotina</taxon>
        <taxon>Sordariomycetes</taxon>
        <taxon>Xylariomycetidae</taxon>
        <taxon>Amphisphaeriales</taxon>
        <taxon>Apiosporaceae</taxon>
        <taxon>Apiospora</taxon>
    </lineage>
</organism>
<evidence type="ECO:0008006" key="4">
    <source>
        <dbReference type="Google" id="ProtNLM"/>
    </source>
</evidence>
<dbReference type="EMBL" id="JAQQWI010000010">
    <property type="protein sequence ID" value="KAK8018004.1"/>
    <property type="molecule type" value="Genomic_DNA"/>
</dbReference>
<evidence type="ECO:0000256" key="1">
    <source>
        <dbReference type="SAM" id="MobiDB-lite"/>
    </source>
</evidence>
<accession>A0ABR1RTY9</accession>
<evidence type="ECO:0000313" key="2">
    <source>
        <dbReference type="EMBL" id="KAK8018004.1"/>
    </source>
</evidence>
<feature type="compositionally biased region" description="Polar residues" evidence="1">
    <location>
        <begin position="257"/>
        <end position="271"/>
    </location>
</feature>
<protein>
    <recommendedName>
        <fullName evidence="4">PPPDE domain-containing protein</fullName>
    </recommendedName>
</protein>
<comment type="caution">
    <text evidence="2">The sequence shown here is derived from an EMBL/GenBank/DDBJ whole genome shotgun (WGS) entry which is preliminary data.</text>
</comment>
<sequence>MSQLEETQVENAKPERKRDKFGAFLKSSYDKAEEGTVQGFLKGKLALEKGLGLGQTPNAVPPMEAVAHGPHRKVEIGWHPVAGLAGKWFAEQTGLGKMITEKIRAYPDPTQHWAVLVGDYAHQLWMDEHLDVIYTNERIDPAHRADGTWHTFEVGETRFNDEALRQAAEMVIHNMRERKPAYNLISNNCQNFAVNLLDVIHVGAHREFGTTFAIYQRATGKGKIMDLFAPEDADDVQAGAQGQPPGEAHAQAVNNAQKVMDDNTQQLNTQPGPDRGLSPSPSPGHARKRSWWRPKSRGGD</sequence>
<proteinExistence type="predicted"/>
<evidence type="ECO:0000313" key="3">
    <source>
        <dbReference type="Proteomes" id="UP001396898"/>
    </source>
</evidence>
<name>A0ABR1RTY9_9PEZI</name>
<keyword evidence="3" id="KW-1185">Reference proteome</keyword>
<feature type="region of interest" description="Disordered" evidence="1">
    <location>
        <begin position="257"/>
        <end position="300"/>
    </location>
</feature>
<gene>
    <name evidence="2" type="ORF">PG991_007194</name>
</gene>